<dbReference type="RefSeq" id="WP_345316711.1">
    <property type="nucleotide sequence ID" value="NZ_BAABLF010000010.1"/>
</dbReference>
<feature type="transmembrane region" description="Helical" evidence="1">
    <location>
        <begin position="12"/>
        <end position="35"/>
    </location>
</feature>
<evidence type="ECO:0000256" key="1">
    <source>
        <dbReference type="SAM" id="Phobius"/>
    </source>
</evidence>
<feature type="transmembrane region" description="Helical" evidence="1">
    <location>
        <begin position="55"/>
        <end position="76"/>
    </location>
</feature>
<sequence>MRPDKNLSRRPLSLWIALLYVPLGLQMLFWMMGFHYVDFSLPQSLTAIPATLGRYYISVTQLLYPVVFAYGLFYSLHLNRQGAPASRVMLASLLPLACASPYLLSIQIMQYFQ</sequence>
<comment type="caution">
    <text evidence="2">The sequence shown here is derived from an EMBL/GenBank/DDBJ whole genome shotgun (WGS) entry which is preliminary data.</text>
</comment>
<keyword evidence="1" id="KW-1133">Transmembrane helix</keyword>
<proteinExistence type="predicted"/>
<name>A0ABP9S4J2_9GAMM</name>
<evidence type="ECO:0000313" key="2">
    <source>
        <dbReference type="EMBL" id="GAA5191307.1"/>
    </source>
</evidence>
<accession>A0ABP9S4J2</accession>
<organism evidence="2 3">
    <name type="scientific">Ferrimonas gelatinilytica</name>
    <dbReference type="NCBI Taxonomy" id="1255257"/>
    <lineage>
        <taxon>Bacteria</taxon>
        <taxon>Pseudomonadati</taxon>
        <taxon>Pseudomonadota</taxon>
        <taxon>Gammaproteobacteria</taxon>
        <taxon>Alteromonadales</taxon>
        <taxon>Ferrimonadaceae</taxon>
        <taxon>Ferrimonas</taxon>
    </lineage>
</organism>
<evidence type="ECO:0000313" key="3">
    <source>
        <dbReference type="Proteomes" id="UP001501600"/>
    </source>
</evidence>
<gene>
    <name evidence="2" type="ORF">GCM10025772_17810</name>
</gene>
<keyword evidence="1" id="KW-0472">Membrane</keyword>
<keyword evidence="1" id="KW-0812">Transmembrane</keyword>
<protein>
    <submittedName>
        <fullName evidence="2">Uncharacterized protein</fullName>
    </submittedName>
</protein>
<dbReference type="Proteomes" id="UP001501600">
    <property type="component" value="Unassembled WGS sequence"/>
</dbReference>
<keyword evidence="3" id="KW-1185">Reference proteome</keyword>
<dbReference type="EMBL" id="BAABLF010000010">
    <property type="protein sequence ID" value="GAA5191307.1"/>
    <property type="molecule type" value="Genomic_DNA"/>
</dbReference>
<feature type="transmembrane region" description="Helical" evidence="1">
    <location>
        <begin position="88"/>
        <end position="112"/>
    </location>
</feature>
<reference evidence="3" key="1">
    <citation type="journal article" date="2019" name="Int. J. Syst. Evol. Microbiol.">
        <title>The Global Catalogue of Microorganisms (GCM) 10K type strain sequencing project: providing services to taxonomists for standard genome sequencing and annotation.</title>
        <authorList>
            <consortium name="The Broad Institute Genomics Platform"/>
            <consortium name="The Broad Institute Genome Sequencing Center for Infectious Disease"/>
            <person name="Wu L."/>
            <person name="Ma J."/>
        </authorList>
    </citation>
    <scope>NUCLEOTIDE SEQUENCE [LARGE SCALE GENOMIC DNA]</scope>
    <source>
        <strain evidence="3">JCM 18720</strain>
    </source>
</reference>